<dbReference type="EMBL" id="JAASQR010000003">
    <property type="protein sequence ID" value="NIJ17191.1"/>
    <property type="molecule type" value="Genomic_DNA"/>
</dbReference>
<name>A0A846M8X5_9SPHN</name>
<accession>A0A846M8X5</accession>
<keyword evidence="1" id="KW-0812">Transmembrane</keyword>
<gene>
    <name evidence="2" type="ORF">FHS54_002180</name>
</gene>
<proteinExistence type="predicted"/>
<evidence type="ECO:0000313" key="2">
    <source>
        <dbReference type="EMBL" id="NIJ17191.1"/>
    </source>
</evidence>
<keyword evidence="1" id="KW-1133">Transmembrane helix</keyword>
<dbReference type="AlphaFoldDB" id="A0A846M8X5"/>
<keyword evidence="3" id="KW-1185">Reference proteome</keyword>
<keyword evidence="1" id="KW-0472">Membrane</keyword>
<dbReference type="Proteomes" id="UP000576821">
    <property type="component" value="Unassembled WGS sequence"/>
</dbReference>
<sequence length="90" mass="9671">MPNILIALYLLLMVAAGWRLFTMGWTRAMKMAAAVLLVMPLPMLFLLPGLMNPERPFADMLRAIGLALAGGGGLSLMGGMVGAWLKARRA</sequence>
<evidence type="ECO:0000256" key="1">
    <source>
        <dbReference type="SAM" id="Phobius"/>
    </source>
</evidence>
<feature type="transmembrane region" description="Helical" evidence="1">
    <location>
        <begin position="32"/>
        <end position="51"/>
    </location>
</feature>
<evidence type="ECO:0000313" key="3">
    <source>
        <dbReference type="Proteomes" id="UP000576821"/>
    </source>
</evidence>
<protein>
    <submittedName>
        <fullName evidence="2">Uncharacterized protein</fullName>
    </submittedName>
</protein>
<reference evidence="2 3" key="1">
    <citation type="submission" date="2020-03" db="EMBL/GenBank/DDBJ databases">
        <title>Genomic Encyclopedia of Type Strains, Phase IV (KMG-IV): sequencing the most valuable type-strain genomes for metagenomic binning, comparative biology and taxonomic classification.</title>
        <authorList>
            <person name="Goeker M."/>
        </authorList>
    </citation>
    <scope>NUCLEOTIDE SEQUENCE [LARGE SCALE GENOMIC DNA]</scope>
    <source>
        <strain evidence="2 3">DSM 21299</strain>
    </source>
</reference>
<organism evidence="2 3">
    <name type="scientific">Sphingobium vermicomposti</name>
    <dbReference type="NCBI Taxonomy" id="529005"/>
    <lineage>
        <taxon>Bacteria</taxon>
        <taxon>Pseudomonadati</taxon>
        <taxon>Pseudomonadota</taxon>
        <taxon>Alphaproteobacteria</taxon>
        <taxon>Sphingomonadales</taxon>
        <taxon>Sphingomonadaceae</taxon>
        <taxon>Sphingobium</taxon>
    </lineage>
</organism>
<dbReference type="RefSeq" id="WP_167303807.1">
    <property type="nucleotide sequence ID" value="NZ_JAASQR010000003.1"/>
</dbReference>
<feature type="transmembrane region" description="Helical" evidence="1">
    <location>
        <begin position="6"/>
        <end position="25"/>
    </location>
</feature>
<feature type="transmembrane region" description="Helical" evidence="1">
    <location>
        <begin position="63"/>
        <end position="85"/>
    </location>
</feature>
<comment type="caution">
    <text evidence="2">The sequence shown here is derived from an EMBL/GenBank/DDBJ whole genome shotgun (WGS) entry which is preliminary data.</text>
</comment>